<evidence type="ECO:0000313" key="4">
    <source>
        <dbReference type="Proteomes" id="UP001526076"/>
    </source>
</evidence>
<dbReference type="EMBL" id="JAPAHU010000015">
    <property type="protein sequence ID" value="MCW1042493.1"/>
    <property type="molecule type" value="Genomic_DNA"/>
</dbReference>
<evidence type="ECO:0000313" key="2">
    <source>
        <dbReference type="EMBL" id="RGT59381.1"/>
    </source>
</evidence>
<name>A0A412PL51_STRAP</name>
<dbReference type="EMBL" id="QRWZ01000018">
    <property type="protein sequence ID" value="RGT59381.1"/>
    <property type="molecule type" value="Genomic_DNA"/>
</dbReference>
<sequence>MTENKIYSPWAFTGDEDLKQQSNLAALKELKEKYSIKAKWDYDKMTSEEQDNVDVVYDPVGGGYAHSLYEVIKNKPGLSTLELALICDNGNLCFGYSKRSGNIAIYTD</sequence>
<evidence type="ECO:0000313" key="1">
    <source>
        <dbReference type="EMBL" id="MCW1042493.1"/>
    </source>
</evidence>
<dbReference type="Proteomes" id="UP001526076">
    <property type="component" value="Unassembled WGS sequence"/>
</dbReference>
<organism evidence="2 3">
    <name type="scientific">Streptococcus anginosus</name>
    <dbReference type="NCBI Taxonomy" id="1328"/>
    <lineage>
        <taxon>Bacteria</taxon>
        <taxon>Bacillati</taxon>
        <taxon>Bacillota</taxon>
        <taxon>Bacilli</taxon>
        <taxon>Lactobacillales</taxon>
        <taxon>Streptococcaceae</taxon>
        <taxon>Streptococcus</taxon>
        <taxon>Streptococcus anginosus group</taxon>
    </lineage>
</organism>
<evidence type="ECO:0000313" key="3">
    <source>
        <dbReference type="Proteomes" id="UP000284046"/>
    </source>
</evidence>
<gene>
    <name evidence="2" type="ORF">DWX18_09800</name>
    <name evidence="1" type="ORF">OJ597_08655</name>
</gene>
<proteinExistence type="predicted"/>
<keyword evidence="4" id="KW-1185">Reference proteome</keyword>
<dbReference type="AlphaFoldDB" id="A0A412PL51"/>
<accession>A0A412PL51</accession>
<protein>
    <submittedName>
        <fullName evidence="2">Uncharacterized protein</fullName>
    </submittedName>
</protein>
<comment type="caution">
    <text evidence="2">The sequence shown here is derived from an EMBL/GenBank/DDBJ whole genome shotgun (WGS) entry which is preliminary data.</text>
</comment>
<dbReference type="RefSeq" id="WP_118138935.1">
    <property type="nucleotide sequence ID" value="NZ_JAPAHU010000015.1"/>
</dbReference>
<reference evidence="2 3" key="1">
    <citation type="submission" date="2018-08" db="EMBL/GenBank/DDBJ databases">
        <title>A genome reference for cultivated species of the human gut microbiota.</title>
        <authorList>
            <person name="Zou Y."/>
            <person name="Xue W."/>
            <person name="Luo G."/>
        </authorList>
    </citation>
    <scope>NUCLEOTIDE SEQUENCE [LARGE SCALE GENOMIC DNA]</scope>
    <source>
        <strain evidence="2 3">AF18-38</strain>
    </source>
</reference>
<dbReference type="Proteomes" id="UP000284046">
    <property type="component" value="Unassembled WGS sequence"/>
</dbReference>
<reference evidence="1 4" key="2">
    <citation type="submission" date="2022-10" db="EMBL/GenBank/DDBJ databases">
        <title>Comparative genomic study of S. anginosus.</title>
        <authorList>
            <person name="Prasad A."/>
            <person name="Ene A."/>
            <person name="Jablonska S."/>
            <person name="Du J."/>
            <person name="Wolfe A.J."/>
            <person name="Putonti C."/>
        </authorList>
    </citation>
    <scope>NUCLEOTIDE SEQUENCE [LARGE SCALE GENOMIC DNA]</scope>
    <source>
        <strain evidence="1 4">UMB9231</strain>
    </source>
</reference>